<keyword evidence="1" id="KW-0805">Transcription regulation</keyword>
<dbReference type="PANTHER" id="PTHR42756:SF1">
    <property type="entry name" value="TRANSCRIPTIONAL REPRESSOR OF EMRAB OPERON"/>
    <property type="match status" value="1"/>
</dbReference>
<name>A0A4P6M3Z8_9FIRM</name>
<evidence type="ECO:0000259" key="4">
    <source>
        <dbReference type="PROSITE" id="PS50995"/>
    </source>
</evidence>
<dbReference type="PANTHER" id="PTHR42756">
    <property type="entry name" value="TRANSCRIPTIONAL REGULATOR, MARR"/>
    <property type="match status" value="1"/>
</dbReference>
<proteinExistence type="predicted"/>
<keyword evidence="2" id="KW-0238">DNA-binding</keyword>
<gene>
    <name evidence="5" type="ORF">PMF13cell1_05545</name>
</gene>
<dbReference type="GO" id="GO:0003677">
    <property type="term" value="F:DNA binding"/>
    <property type="evidence" value="ECO:0007669"/>
    <property type="project" value="UniProtKB-KW"/>
</dbReference>
<dbReference type="Gene3D" id="1.10.10.10">
    <property type="entry name" value="Winged helix-like DNA-binding domain superfamily/Winged helix DNA-binding domain"/>
    <property type="match status" value="1"/>
</dbReference>
<evidence type="ECO:0000256" key="1">
    <source>
        <dbReference type="ARBA" id="ARBA00023015"/>
    </source>
</evidence>
<dbReference type="Proteomes" id="UP000289794">
    <property type="component" value="Chromosome"/>
</dbReference>
<dbReference type="RefSeq" id="WP_130182844.1">
    <property type="nucleotide sequence ID" value="NZ_AP031439.1"/>
</dbReference>
<evidence type="ECO:0000313" key="6">
    <source>
        <dbReference type="Proteomes" id="UP000289794"/>
    </source>
</evidence>
<reference evidence="5 6" key="1">
    <citation type="submission" date="2019-01" db="EMBL/GenBank/DDBJ databases">
        <title>PMF-metabolizing Aryl O-demethylase.</title>
        <authorList>
            <person name="Kim M."/>
        </authorList>
    </citation>
    <scope>NUCLEOTIDE SEQUENCE [LARGE SCALE GENOMIC DNA]</scope>
    <source>
        <strain evidence="5 6">PMF1</strain>
    </source>
</reference>
<keyword evidence="3" id="KW-0804">Transcription</keyword>
<sequence length="143" mass="16247">MNSLSDILTTSWLFHQLYSRKIGKAASCHDISKTEADILLFLRNNPGFDTAKDIVNIRGIAKSYVSKSIDILANKNFLITSPDSKDRRVTHLQLTKEAEAALIDLKEAQEEVFTLITRNISEERKNEVRLAFRQIAANIKEEL</sequence>
<dbReference type="InterPro" id="IPR000835">
    <property type="entry name" value="HTH_MarR-typ"/>
</dbReference>
<dbReference type="EMBL" id="CP035945">
    <property type="protein sequence ID" value="QBE99951.1"/>
    <property type="molecule type" value="Genomic_DNA"/>
</dbReference>
<accession>A0A4P6M3Z8</accession>
<dbReference type="Pfam" id="PF12802">
    <property type="entry name" value="MarR_2"/>
    <property type="match status" value="1"/>
</dbReference>
<dbReference type="InterPro" id="IPR036390">
    <property type="entry name" value="WH_DNA-bd_sf"/>
</dbReference>
<protein>
    <recommendedName>
        <fullName evidence="4">HTH marR-type domain-containing protein</fullName>
    </recommendedName>
</protein>
<dbReference type="SUPFAM" id="SSF46785">
    <property type="entry name" value="Winged helix' DNA-binding domain"/>
    <property type="match status" value="1"/>
</dbReference>
<dbReference type="SMART" id="SM00347">
    <property type="entry name" value="HTH_MARR"/>
    <property type="match status" value="1"/>
</dbReference>
<evidence type="ECO:0000256" key="2">
    <source>
        <dbReference type="ARBA" id="ARBA00023125"/>
    </source>
</evidence>
<dbReference type="InterPro" id="IPR036388">
    <property type="entry name" value="WH-like_DNA-bd_sf"/>
</dbReference>
<feature type="domain" description="HTH marR-type" evidence="4">
    <location>
        <begin position="1"/>
        <end position="137"/>
    </location>
</feature>
<evidence type="ECO:0000256" key="3">
    <source>
        <dbReference type="ARBA" id="ARBA00023163"/>
    </source>
</evidence>
<dbReference type="PROSITE" id="PS50995">
    <property type="entry name" value="HTH_MARR_2"/>
    <property type="match status" value="1"/>
</dbReference>
<dbReference type="GO" id="GO:0003700">
    <property type="term" value="F:DNA-binding transcription factor activity"/>
    <property type="evidence" value="ECO:0007669"/>
    <property type="project" value="InterPro"/>
</dbReference>
<evidence type="ECO:0000313" key="5">
    <source>
        <dbReference type="EMBL" id="QBE99951.1"/>
    </source>
</evidence>
<dbReference type="AlphaFoldDB" id="A0A4P6M3Z8"/>
<dbReference type="KEGG" id="bpro:PMF13cell1_05545"/>
<organism evidence="5 6">
    <name type="scientific">Blautia producta</name>
    <dbReference type="NCBI Taxonomy" id="33035"/>
    <lineage>
        <taxon>Bacteria</taxon>
        <taxon>Bacillati</taxon>
        <taxon>Bacillota</taxon>
        <taxon>Clostridia</taxon>
        <taxon>Lachnospirales</taxon>
        <taxon>Lachnospiraceae</taxon>
        <taxon>Blautia</taxon>
    </lineage>
</organism>